<dbReference type="AlphaFoldDB" id="A0A4Z1CCG1"/>
<dbReference type="Proteomes" id="UP000297972">
    <property type="component" value="Unassembled WGS sequence"/>
</dbReference>
<keyword evidence="2" id="KW-1185">Reference proteome</keyword>
<comment type="caution">
    <text evidence="1">The sequence shown here is derived from an EMBL/GenBank/DDBJ whole genome shotgun (WGS) entry which is preliminary data.</text>
</comment>
<accession>A0A4Z1CCG1</accession>
<feature type="non-terminal residue" evidence="1">
    <location>
        <position position="223"/>
    </location>
</feature>
<evidence type="ECO:0000313" key="2">
    <source>
        <dbReference type="Proteomes" id="UP000297972"/>
    </source>
</evidence>
<organism evidence="1 2">
    <name type="scientific">Paracoccus liaowanqingii</name>
    <dbReference type="NCBI Taxonomy" id="2560053"/>
    <lineage>
        <taxon>Bacteria</taxon>
        <taxon>Pseudomonadati</taxon>
        <taxon>Pseudomonadota</taxon>
        <taxon>Alphaproteobacteria</taxon>
        <taxon>Rhodobacterales</taxon>
        <taxon>Paracoccaceae</taxon>
        <taxon>Paracoccus</taxon>
    </lineage>
</organism>
<protein>
    <submittedName>
        <fullName evidence="1">Uncharacterized protein</fullName>
    </submittedName>
</protein>
<reference evidence="1 2" key="1">
    <citation type="submission" date="2019-03" db="EMBL/GenBank/DDBJ databases">
        <authorList>
            <person name="Li J."/>
        </authorList>
    </citation>
    <scope>NUCLEOTIDE SEQUENCE [LARGE SCALE GENOMIC DNA]</scope>
    <source>
        <strain evidence="1 2">3058</strain>
    </source>
</reference>
<dbReference type="EMBL" id="SRPG01000078">
    <property type="protein sequence ID" value="TGN61599.1"/>
    <property type="molecule type" value="Genomic_DNA"/>
</dbReference>
<dbReference type="RefSeq" id="WP_205965934.1">
    <property type="nucleotide sequence ID" value="NZ_SRPG01000078.1"/>
</dbReference>
<sequence>MHHPDEPQQTSDLIDYVYAALFGEAPLQAFLDGTRSLLPNGQTVLLYHDKSSRTGAFTMAAGLDPSMVEKYNSHYYALNPWTDHALIRPLRRVMQADEMLPRENLLRTPFFNEYLREQSIVTGLGVTFHRDETRDFFFSIVCADVDGDQLNRAKRTIAALTPHLARAFGAFGSTAIEVASSGTLRISGKLKVKSADGQAVALLEETEALSIGPLGRLICKDGQ</sequence>
<name>A0A4Z1CCG1_9RHOB</name>
<evidence type="ECO:0000313" key="1">
    <source>
        <dbReference type="EMBL" id="TGN61599.1"/>
    </source>
</evidence>
<gene>
    <name evidence="1" type="ORF">E4L95_09885</name>
</gene>
<proteinExistence type="predicted"/>